<gene>
    <name evidence="1" type="ORF">CTEN210_13543</name>
</gene>
<dbReference type="AlphaFoldDB" id="A0AAD3D3Y3"/>
<dbReference type="EMBL" id="BLLK01000057">
    <property type="protein sequence ID" value="GFH57067.1"/>
    <property type="molecule type" value="Genomic_DNA"/>
</dbReference>
<dbReference type="Pfam" id="PF13306">
    <property type="entry name" value="LRR_5"/>
    <property type="match status" value="1"/>
</dbReference>
<name>A0AAD3D3Y3_9STRA</name>
<dbReference type="Gene3D" id="3.80.10.10">
    <property type="entry name" value="Ribonuclease Inhibitor"/>
    <property type="match status" value="1"/>
</dbReference>
<organism evidence="1 2">
    <name type="scientific">Chaetoceros tenuissimus</name>
    <dbReference type="NCBI Taxonomy" id="426638"/>
    <lineage>
        <taxon>Eukaryota</taxon>
        <taxon>Sar</taxon>
        <taxon>Stramenopiles</taxon>
        <taxon>Ochrophyta</taxon>
        <taxon>Bacillariophyta</taxon>
        <taxon>Coscinodiscophyceae</taxon>
        <taxon>Chaetocerotophycidae</taxon>
        <taxon>Chaetocerotales</taxon>
        <taxon>Chaetocerotaceae</taxon>
        <taxon>Chaetoceros</taxon>
    </lineage>
</organism>
<dbReference type="InterPro" id="IPR026906">
    <property type="entry name" value="LRR_5"/>
</dbReference>
<evidence type="ECO:0000313" key="2">
    <source>
        <dbReference type="Proteomes" id="UP001054902"/>
    </source>
</evidence>
<dbReference type="InterPro" id="IPR032675">
    <property type="entry name" value="LRR_dom_sf"/>
</dbReference>
<protein>
    <submittedName>
        <fullName evidence="1">Cell surface protein</fullName>
    </submittedName>
</protein>
<comment type="caution">
    <text evidence="1">The sequence shown here is derived from an EMBL/GenBank/DDBJ whole genome shotgun (WGS) entry which is preliminary data.</text>
</comment>
<dbReference type="SUPFAM" id="SSF52058">
    <property type="entry name" value="L domain-like"/>
    <property type="match status" value="1"/>
</dbReference>
<keyword evidence="2" id="KW-1185">Reference proteome</keyword>
<reference evidence="1 2" key="1">
    <citation type="journal article" date="2021" name="Sci. Rep.">
        <title>The genome of the diatom Chaetoceros tenuissimus carries an ancient integrated fragment of an extant virus.</title>
        <authorList>
            <person name="Hongo Y."/>
            <person name="Kimura K."/>
            <person name="Takaki Y."/>
            <person name="Yoshida Y."/>
            <person name="Baba S."/>
            <person name="Kobayashi G."/>
            <person name="Nagasaki K."/>
            <person name="Hano T."/>
            <person name="Tomaru Y."/>
        </authorList>
    </citation>
    <scope>NUCLEOTIDE SEQUENCE [LARGE SCALE GENOMIC DNA]</scope>
    <source>
        <strain evidence="1 2">NIES-3715</strain>
    </source>
</reference>
<evidence type="ECO:0000313" key="1">
    <source>
        <dbReference type="EMBL" id="GFH57067.1"/>
    </source>
</evidence>
<dbReference type="Proteomes" id="UP001054902">
    <property type="component" value="Unassembled WGS sequence"/>
</dbReference>
<proteinExistence type="predicted"/>
<sequence>MRVQTEEWRRFIPGVRMYKGKKTLFYNGEKLMIPEGDNREDEFFIYDKEERDSWEVIIVLPGVEVIPEWALAQCENVKTVIMADSSVRRIEANAFWGCRSLVFVRLSTNLVYIGDGAFEHCESLPSMFIPPSCRQIGFGAFQACYKILILHVPQHTQIEAIAINITGLLDASPFELKYYKNNCHEVHEWSKNINFHEDRIMHQKLALHRACSSFHPLTDIVYGIVRE</sequence>
<accession>A0AAD3D3Y3</accession>